<dbReference type="Proteomes" id="UP000770015">
    <property type="component" value="Unassembled WGS sequence"/>
</dbReference>
<proteinExistence type="predicted"/>
<dbReference type="OrthoDB" id="4500473at2759"/>
<evidence type="ECO:0000313" key="1">
    <source>
        <dbReference type="EMBL" id="KAH6685687.1"/>
    </source>
</evidence>
<sequence>MSKTWFLPPDFNFLPDGELRLGTIIKHPNRPTLALASPGPETPEVTLPEIKTLTETSHAHSNQSSRSIGVNIFAKALELASASGSVNVSRYKSLSFGTADHEVRFFSPPPSPEALAAILRLGAVRKYMEGGPLGRVRRTPVYLISGLRVVRDSLAVKSAGGTTTEIAGEAGVSAAAMGVPVPLEVGAGSSVSKGREWSHEYSTAPGIVFAYRLHVIRSRGDGAESELHSEKTAFMTGDGEESEDEMEAVEVTAAEVGAGDLDVEQYSVGEAELVVFKG</sequence>
<comment type="caution">
    <text evidence="1">The sequence shown here is derived from an EMBL/GenBank/DDBJ whole genome shotgun (WGS) entry which is preliminary data.</text>
</comment>
<evidence type="ECO:0000313" key="2">
    <source>
        <dbReference type="Proteomes" id="UP000770015"/>
    </source>
</evidence>
<protein>
    <submittedName>
        <fullName evidence="1">Uncharacterized protein</fullName>
    </submittedName>
</protein>
<organism evidence="1 2">
    <name type="scientific">Plectosphaerella plurivora</name>
    <dbReference type="NCBI Taxonomy" id="936078"/>
    <lineage>
        <taxon>Eukaryota</taxon>
        <taxon>Fungi</taxon>
        <taxon>Dikarya</taxon>
        <taxon>Ascomycota</taxon>
        <taxon>Pezizomycotina</taxon>
        <taxon>Sordariomycetes</taxon>
        <taxon>Hypocreomycetidae</taxon>
        <taxon>Glomerellales</taxon>
        <taxon>Plectosphaerellaceae</taxon>
        <taxon>Plectosphaerella</taxon>
    </lineage>
</organism>
<keyword evidence="2" id="KW-1185">Reference proteome</keyword>
<dbReference type="AlphaFoldDB" id="A0A9P8V9S7"/>
<gene>
    <name evidence="1" type="ORF">F5X68DRAFT_240895</name>
</gene>
<name>A0A9P8V9S7_9PEZI</name>
<accession>A0A9P8V9S7</accession>
<reference evidence="1" key="1">
    <citation type="journal article" date="2021" name="Nat. Commun.">
        <title>Genetic determinants of endophytism in the Arabidopsis root mycobiome.</title>
        <authorList>
            <person name="Mesny F."/>
            <person name="Miyauchi S."/>
            <person name="Thiergart T."/>
            <person name="Pickel B."/>
            <person name="Atanasova L."/>
            <person name="Karlsson M."/>
            <person name="Huettel B."/>
            <person name="Barry K.W."/>
            <person name="Haridas S."/>
            <person name="Chen C."/>
            <person name="Bauer D."/>
            <person name="Andreopoulos W."/>
            <person name="Pangilinan J."/>
            <person name="LaButti K."/>
            <person name="Riley R."/>
            <person name="Lipzen A."/>
            <person name="Clum A."/>
            <person name="Drula E."/>
            <person name="Henrissat B."/>
            <person name="Kohler A."/>
            <person name="Grigoriev I.V."/>
            <person name="Martin F.M."/>
            <person name="Hacquard S."/>
        </authorList>
    </citation>
    <scope>NUCLEOTIDE SEQUENCE</scope>
    <source>
        <strain evidence="1">MPI-SDFR-AT-0117</strain>
    </source>
</reference>
<dbReference type="EMBL" id="JAGSXJ010000014">
    <property type="protein sequence ID" value="KAH6685687.1"/>
    <property type="molecule type" value="Genomic_DNA"/>
</dbReference>